<evidence type="ECO:0000256" key="1">
    <source>
        <dbReference type="SAM" id="Phobius"/>
    </source>
</evidence>
<dbReference type="KEGG" id="bco:Bcell_2244"/>
<evidence type="ECO:0000313" key="2">
    <source>
        <dbReference type="EMBL" id="ADU30504.1"/>
    </source>
</evidence>
<proteinExistence type="predicted"/>
<dbReference type="HOGENOM" id="CLU_2876293_0_0_9"/>
<protein>
    <submittedName>
        <fullName evidence="2">Uncharacterized protein</fullName>
    </submittedName>
</protein>
<keyword evidence="1" id="KW-0472">Membrane</keyword>
<organism evidence="2 3">
    <name type="scientific">Evansella cellulosilytica (strain ATCC 21833 / DSM 2522 / FERM P-1141 / JCM 9156 / N-4)</name>
    <name type="common">Bacillus cellulosilyticus</name>
    <dbReference type="NCBI Taxonomy" id="649639"/>
    <lineage>
        <taxon>Bacteria</taxon>
        <taxon>Bacillati</taxon>
        <taxon>Bacillota</taxon>
        <taxon>Bacilli</taxon>
        <taxon>Bacillales</taxon>
        <taxon>Bacillaceae</taxon>
        <taxon>Evansella</taxon>
    </lineage>
</organism>
<sequence length="63" mass="7663">MFYEARGRSKQKIKTQLLRSCSHRLPTVIRLWDFDIINKIFYLLVLKLKVLFYINTQIFSILE</sequence>
<keyword evidence="3" id="KW-1185">Reference proteome</keyword>
<feature type="transmembrane region" description="Helical" evidence="1">
    <location>
        <begin position="40"/>
        <end position="62"/>
    </location>
</feature>
<keyword evidence="1" id="KW-1133">Transmembrane helix</keyword>
<keyword evidence="1" id="KW-0812">Transmembrane</keyword>
<gene>
    <name evidence="2" type="ordered locus">Bcell_2244</name>
</gene>
<dbReference type="EMBL" id="CP002394">
    <property type="protein sequence ID" value="ADU30504.1"/>
    <property type="molecule type" value="Genomic_DNA"/>
</dbReference>
<reference evidence="2 3" key="1">
    <citation type="submission" date="2010-12" db="EMBL/GenBank/DDBJ databases">
        <title>Complete sequence of Bacillus cellulosilyticus DSM 2522.</title>
        <authorList>
            <consortium name="US DOE Joint Genome Institute"/>
            <person name="Lucas S."/>
            <person name="Copeland A."/>
            <person name="Lapidus A."/>
            <person name="Cheng J.-F."/>
            <person name="Bruce D."/>
            <person name="Goodwin L."/>
            <person name="Pitluck S."/>
            <person name="Chertkov O."/>
            <person name="Detter J.C."/>
            <person name="Han C."/>
            <person name="Tapia R."/>
            <person name="Land M."/>
            <person name="Hauser L."/>
            <person name="Jeffries C."/>
            <person name="Kyrpides N."/>
            <person name="Ivanova N."/>
            <person name="Mikhailova N."/>
            <person name="Brumm P."/>
            <person name="Mead D."/>
            <person name="Woyke T."/>
        </authorList>
    </citation>
    <scope>NUCLEOTIDE SEQUENCE [LARGE SCALE GENOMIC DNA]</scope>
    <source>
        <strain evidence="3">ATCC 21833 / DSM 2522 / FERM P-1141 / JCM 9156 / N-4</strain>
    </source>
</reference>
<dbReference type="STRING" id="649639.Bcell_2244"/>
<dbReference type="AlphaFoldDB" id="E6TQJ3"/>
<accession>E6TQJ3</accession>
<name>E6TQJ3_EVAC2</name>
<dbReference type="Proteomes" id="UP000001401">
    <property type="component" value="Chromosome"/>
</dbReference>
<evidence type="ECO:0000313" key="3">
    <source>
        <dbReference type="Proteomes" id="UP000001401"/>
    </source>
</evidence>